<dbReference type="InterPro" id="IPR020084">
    <property type="entry name" value="NUDIX_hydrolase_CS"/>
</dbReference>
<reference evidence="6 7" key="1">
    <citation type="submission" date="2018-09" db="EMBL/GenBank/DDBJ databases">
        <title>Complete genome sequence of Euzebya sp. DY32-46 isolated from seawater of Pacific Ocean.</title>
        <authorList>
            <person name="Xu L."/>
            <person name="Wu Y.-H."/>
            <person name="Xu X.-W."/>
        </authorList>
    </citation>
    <scope>NUCLEOTIDE SEQUENCE [LARGE SCALE GENOMIC DNA]</scope>
    <source>
        <strain evidence="6 7">DY32-46</strain>
    </source>
</reference>
<dbReference type="EMBL" id="CP031165">
    <property type="protein sequence ID" value="AXV09751.1"/>
    <property type="molecule type" value="Genomic_DNA"/>
</dbReference>
<dbReference type="PRINTS" id="PR00502">
    <property type="entry name" value="NUDIXFAMILY"/>
</dbReference>
<dbReference type="Gene3D" id="3.90.79.10">
    <property type="entry name" value="Nucleoside Triphosphate Pyrophosphohydrolase"/>
    <property type="match status" value="1"/>
</dbReference>
<gene>
    <name evidence="6" type="ORF">DVS28_a5095</name>
</gene>
<feature type="region of interest" description="Disordered" evidence="4">
    <location>
        <begin position="129"/>
        <end position="150"/>
    </location>
</feature>
<dbReference type="KEGG" id="euz:DVS28_a5095"/>
<dbReference type="PROSITE" id="PS00893">
    <property type="entry name" value="NUDIX_BOX"/>
    <property type="match status" value="1"/>
</dbReference>
<dbReference type="InterPro" id="IPR020476">
    <property type="entry name" value="Nudix_hydrolase"/>
</dbReference>
<dbReference type="Pfam" id="PF00293">
    <property type="entry name" value="NUDIX"/>
    <property type="match status" value="1"/>
</dbReference>
<dbReference type="InterPro" id="IPR015797">
    <property type="entry name" value="NUDIX_hydrolase-like_dom_sf"/>
</dbReference>
<organism evidence="6 7">
    <name type="scientific">Euzebya pacifica</name>
    <dbReference type="NCBI Taxonomy" id="1608957"/>
    <lineage>
        <taxon>Bacteria</taxon>
        <taxon>Bacillati</taxon>
        <taxon>Actinomycetota</taxon>
        <taxon>Nitriliruptoria</taxon>
        <taxon>Euzebyales</taxon>
    </lineage>
</organism>
<evidence type="ECO:0000256" key="4">
    <source>
        <dbReference type="SAM" id="MobiDB-lite"/>
    </source>
</evidence>
<evidence type="ECO:0000259" key="5">
    <source>
        <dbReference type="PROSITE" id="PS51462"/>
    </source>
</evidence>
<keyword evidence="7" id="KW-1185">Reference proteome</keyword>
<protein>
    <submittedName>
        <fullName evidence="6">MutT/nudix family protein</fullName>
    </submittedName>
</protein>
<evidence type="ECO:0000313" key="7">
    <source>
        <dbReference type="Proteomes" id="UP000264006"/>
    </source>
</evidence>
<evidence type="ECO:0000256" key="3">
    <source>
        <dbReference type="RuleBase" id="RU003476"/>
    </source>
</evidence>
<proteinExistence type="inferred from homology"/>
<dbReference type="AlphaFoldDB" id="A0A346Y5K4"/>
<comment type="similarity">
    <text evidence="1 3">Belongs to the Nudix hydrolase family.</text>
</comment>
<evidence type="ECO:0000256" key="1">
    <source>
        <dbReference type="ARBA" id="ARBA00005582"/>
    </source>
</evidence>
<feature type="domain" description="Nudix hydrolase" evidence="5">
    <location>
        <begin position="1"/>
        <end position="127"/>
    </location>
</feature>
<dbReference type="InterPro" id="IPR000086">
    <property type="entry name" value="NUDIX_hydrolase_dom"/>
</dbReference>
<keyword evidence="2 3" id="KW-0378">Hydrolase</keyword>
<evidence type="ECO:0000313" key="6">
    <source>
        <dbReference type="EMBL" id="AXV09751.1"/>
    </source>
</evidence>
<accession>A0A346Y5K4</accession>
<sequence>MYQDRTDGRWVVLIAHRNAAGMLQWTLPKGGLEDGETLEQAAIREVREETGLDAVIEDKLGVVDYWFVWRPDKVRYHKYVHYYLMGLRGGHFDRRDEEAEDVTWLPIEDALHQLAHPNEAKLVRMALDDHDPPHRMSSTDVPADVEHGQP</sequence>
<dbReference type="CDD" id="cd03673">
    <property type="entry name" value="NUDIX_Ap6A_hydrolase"/>
    <property type="match status" value="1"/>
</dbReference>
<dbReference type="Proteomes" id="UP000264006">
    <property type="component" value="Chromosome"/>
</dbReference>
<name>A0A346Y5K4_9ACTN</name>
<dbReference type="GO" id="GO:0016787">
    <property type="term" value="F:hydrolase activity"/>
    <property type="evidence" value="ECO:0007669"/>
    <property type="project" value="UniProtKB-KW"/>
</dbReference>
<dbReference type="SUPFAM" id="SSF55811">
    <property type="entry name" value="Nudix"/>
    <property type="match status" value="1"/>
</dbReference>
<dbReference type="PANTHER" id="PTHR43736">
    <property type="entry name" value="ADP-RIBOSE PYROPHOSPHATASE"/>
    <property type="match status" value="1"/>
</dbReference>
<dbReference type="PROSITE" id="PS51462">
    <property type="entry name" value="NUDIX"/>
    <property type="match status" value="1"/>
</dbReference>
<evidence type="ECO:0000256" key="2">
    <source>
        <dbReference type="ARBA" id="ARBA00022801"/>
    </source>
</evidence>
<dbReference type="PANTHER" id="PTHR43736:SF1">
    <property type="entry name" value="DIHYDRONEOPTERIN TRIPHOSPHATE DIPHOSPHATASE"/>
    <property type="match status" value="1"/>
</dbReference>